<feature type="transmembrane region" description="Helical" evidence="3">
    <location>
        <begin position="231"/>
        <end position="250"/>
    </location>
</feature>
<feature type="domain" description="EamA" evidence="4">
    <location>
        <begin position="42"/>
        <end position="188"/>
    </location>
</feature>
<evidence type="ECO:0000256" key="3">
    <source>
        <dbReference type="SAM" id="Phobius"/>
    </source>
</evidence>
<feature type="region of interest" description="Disordered" evidence="2">
    <location>
        <begin position="1"/>
        <end position="35"/>
    </location>
</feature>
<keyword evidence="3" id="KW-0812">Transmembrane</keyword>
<dbReference type="InterPro" id="IPR000620">
    <property type="entry name" value="EamA_dom"/>
</dbReference>
<keyword evidence="3" id="KW-1133">Transmembrane helix</keyword>
<feature type="transmembrane region" description="Helical" evidence="3">
    <location>
        <begin position="203"/>
        <end position="219"/>
    </location>
</feature>
<dbReference type="InterPro" id="IPR037185">
    <property type="entry name" value="EmrE-like"/>
</dbReference>
<dbReference type="Proteomes" id="UP000830115">
    <property type="component" value="Chromosome"/>
</dbReference>
<evidence type="ECO:0000313" key="5">
    <source>
        <dbReference type="EMBL" id="UQA92139.1"/>
    </source>
</evidence>
<proteinExistence type="inferred from homology"/>
<feature type="transmembrane region" description="Helical" evidence="3">
    <location>
        <begin position="146"/>
        <end position="166"/>
    </location>
</feature>
<dbReference type="Pfam" id="PF00892">
    <property type="entry name" value="EamA"/>
    <property type="match status" value="2"/>
</dbReference>
<feature type="transmembrane region" description="Helical" evidence="3">
    <location>
        <begin position="69"/>
        <end position="87"/>
    </location>
</feature>
<feature type="transmembrane region" description="Helical" evidence="3">
    <location>
        <begin position="292"/>
        <end position="311"/>
    </location>
</feature>
<accession>A0ABY4M2Z5</accession>
<feature type="domain" description="EamA" evidence="4">
    <location>
        <begin position="200"/>
        <end position="332"/>
    </location>
</feature>
<name>A0ABY4M2Z5_9ACTN</name>
<keyword evidence="6" id="KW-1185">Reference proteome</keyword>
<evidence type="ECO:0000313" key="6">
    <source>
        <dbReference type="Proteomes" id="UP000830115"/>
    </source>
</evidence>
<feature type="transmembrane region" description="Helical" evidence="3">
    <location>
        <begin position="39"/>
        <end position="57"/>
    </location>
</feature>
<protein>
    <submittedName>
        <fullName evidence="5">DMT family transporter</fullName>
    </submittedName>
</protein>
<comment type="similarity">
    <text evidence="1">Belongs to the EamA transporter family.</text>
</comment>
<dbReference type="SUPFAM" id="SSF103481">
    <property type="entry name" value="Multidrug resistance efflux transporter EmrE"/>
    <property type="match status" value="2"/>
</dbReference>
<feature type="transmembrane region" description="Helical" evidence="3">
    <location>
        <begin position="262"/>
        <end position="280"/>
    </location>
</feature>
<feature type="transmembrane region" description="Helical" evidence="3">
    <location>
        <begin position="173"/>
        <end position="191"/>
    </location>
</feature>
<dbReference type="PANTHER" id="PTHR22911:SF76">
    <property type="entry name" value="EAMA DOMAIN-CONTAINING PROTEIN"/>
    <property type="match status" value="1"/>
</dbReference>
<feature type="transmembrane region" description="Helical" evidence="3">
    <location>
        <begin position="317"/>
        <end position="337"/>
    </location>
</feature>
<reference evidence="5" key="1">
    <citation type="submission" date="2021-10" db="EMBL/GenBank/DDBJ databases">
        <title>Streptomyces nigrumlapis sp.nov.,an antimicrobial producing actinobacterium isolated from Black Gobi rocks.</title>
        <authorList>
            <person name="Wen Y."/>
            <person name="Zhang W."/>
            <person name="Liu X.G."/>
        </authorList>
    </citation>
    <scope>NUCLEOTIDE SEQUENCE</scope>
    <source>
        <strain evidence="5">ST13-2-2</strain>
    </source>
</reference>
<evidence type="ECO:0000256" key="1">
    <source>
        <dbReference type="ARBA" id="ARBA00007362"/>
    </source>
</evidence>
<dbReference type="PANTHER" id="PTHR22911">
    <property type="entry name" value="ACYL-MALONYL CONDENSING ENZYME-RELATED"/>
    <property type="match status" value="1"/>
</dbReference>
<evidence type="ECO:0000256" key="2">
    <source>
        <dbReference type="SAM" id="MobiDB-lite"/>
    </source>
</evidence>
<gene>
    <name evidence="5" type="ORF">K9S39_10065</name>
</gene>
<evidence type="ECO:0000259" key="4">
    <source>
        <dbReference type="Pfam" id="PF00892"/>
    </source>
</evidence>
<sequence>MTTSTTSTPPDPGAAPEPADAPPAAQAPSPPPPRTQARYQGMVLLAVCCLALGGVFVRISEVGPVATGAYRSLFAIPLLLGMSVALARHAAKSVGAAQNPGESGAPAKQAKVTPRDRFLIVLGGLFLAADLCLWNISFLYTSLAEANLLANLVPFIIAPLLFFLFGDRIPWKLLFPALLALGGLYILVILGTGLDPEHLRGDVLALLTAVFYALFLVVTKGLRERYEATRIMATLSLACAVACFVVAAVLGESLWPTTAKGWLVLIALAVTSQVLGQTLMAHAVKFLRLQLAAVYVLLQPVAAAVYGFVLFGQELSLVQLAGIAILLISIFWAKNLLEGRS</sequence>
<organism evidence="5 6">
    <name type="scientific">Streptomyces halobius</name>
    <dbReference type="NCBI Taxonomy" id="2879846"/>
    <lineage>
        <taxon>Bacteria</taxon>
        <taxon>Bacillati</taxon>
        <taxon>Actinomycetota</taxon>
        <taxon>Actinomycetes</taxon>
        <taxon>Kitasatosporales</taxon>
        <taxon>Streptomycetaceae</taxon>
        <taxon>Streptomyces</taxon>
    </lineage>
</organism>
<feature type="transmembrane region" description="Helical" evidence="3">
    <location>
        <begin position="118"/>
        <end position="140"/>
    </location>
</feature>
<feature type="compositionally biased region" description="Pro residues" evidence="2">
    <location>
        <begin position="9"/>
        <end position="21"/>
    </location>
</feature>
<keyword evidence="3" id="KW-0472">Membrane</keyword>
<dbReference type="EMBL" id="CP086322">
    <property type="protein sequence ID" value="UQA92139.1"/>
    <property type="molecule type" value="Genomic_DNA"/>
</dbReference>
<dbReference type="RefSeq" id="WP_248863001.1">
    <property type="nucleotide sequence ID" value="NZ_CP086322.1"/>
</dbReference>